<dbReference type="PANTHER" id="PTHR30290:SF9">
    <property type="entry name" value="OLIGOPEPTIDE-BINDING PROTEIN APPA"/>
    <property type="match status" value="1"/>
</dbReference>
<dbReference type="Gene3D" id="3.10.105.10">
    <property type="entry name" value="Dipeptide-binding Protein, Domain 3"/>
    <property type="match status" value="1"/>
</dbReference>
<dbReference type="PANTHER" id="PTHR30290">
    <property type="entry name" value="PERIPLASMIC BINDING COMPONENT OF ABC TRANSPORTER"/>
    <property type="match status" value="1"/>
</dbReference>
<keyword evidence="7" id="KW-1185">Reference proteome</keyword>
<evidence type="ECO:0000259" key="5">
    <source>
        <dbReference type="Pfam" id="PF00496"/>
    </source>
</evidence>
<comment type="similarity">
    <text evidence="1">Belongs to the bacterial solute-binding protein 5 family.</text>
</comment>
<gene>
    <name evidence="6" type="primary">dppA_3</name>
    <name evidence="6" type="ORF">Dcar01_02579</name>
</gene>
<evidence type="ECO:0000256" key="2">
    <source>
        <dbReference type="ARBA" id="ARBA00022448"/>
    </source>
</evidence>
<organism evidence="6 7">
    <name type="scientific">Deinococcus carri</name>
    <dbReference type="NCBI Taxonomy" id="1211323"/>
    <lineage>
        <taxon>Bacteria</taxon>
        <taxon>Thermotogati</taxon>
        <taxon>Deinococcota</taxon>
        <taxon>Deinococci</taxon>
        <taxon>Deinococcales</taxon>
        <taxon>Deinococcaceae</taxon>
        <taxon>Deinococcus</taxon>
    </lineage>
</organism>
<dbReference type="EMBL" id="BAABRP010000010">
    <property type="protein sequence ID" value="GAA5513831.1"/>
    <property type="molecule type" value="Genomic_DNA"/>
</dbReference>
<dbReference type="InterPro" id="IPR023765">
    <property type="entry name" value="SBP_5_CS"/>
</dbReference>
<feature type="signal peptide" evidence="4">
    <location>
        <begin position="1"/>
        <end position="21"/>
    </location>
</feature>
<dbReference type="Gene3D" id="3.90.76.10">
    <property type="entry name" value="Dipeptide-binding Protein, Domain 1"/>
    <property type="match status" value="1"/>
</dbReference>
<keyword evidence="3 4" id="KW-0732">Signal</keyword>
<dbReference type="CDD" id="cd08493">
    <property type="entry name" value="PBP2_DppA_like"/>
    <property type="match status" value="1"/>
</dbReference>
<accession>A0ABP9W9Z0</accession>
<keyword evidence="2" id="KW-0813">Transport</keyword>
<evidence type="ECO:0000313" key="6">
    <source>
        <dbReference type="EMBL" id="GAA5513831.1"/>
    </source>
</evidence>
<protein>
    <submittedName>
        <fullName evidence="6">Periplasmic dipeptide transport protein</fullName>
    </submittedName>
</protein>
<dbReference type="Pfam" id="PF00496">
    <property type="entry name" value="SBP_bac_5"/>
    <property type="match status" value="1"/>
</dbReference>
<evidence type="ECO:0000256" key="3">
    <source>
        <dbReference type="ARBA" id="ARBA00022729"/>
    </source>
</evidence>
<sequence length="522" mass="57114">MMNARKLLLGLALAAGTQASAATLVYGAGGEPVTLESGNLNDTNSAIVQNQIYDTLTRVRPGTTTLAPGLATSWTPNADRTAWTFNLRRNVKFHDGTPFNADAVVFNVNRWWDPAFASGYRPQKTWESWRLIFGEPRGKDSVLKSIRKDGEYQVTFLLSRPLANFPEMISVNFFGIASPAAVRKAGASYGTPGAGAVGTGPYMFRSWTSGAQINLAANPSYWAGKPRSDTLLFRFLKDPSARLNELKTGTVDFACDLNPDSLKAVRADKNLTAVLRPSFNVGFLSLNVRQEQLKNAKVRQAISMALNRKAIVDAFWGELGVADNSFVPPALAWANSKKVAATAYNPEAARKLLREAGYPNGFTLDLWYMPVSRPYFPTPKPIAEAMAADLADIGIKVNLKTEDWAKYLEDRNKAPGFDMYMIGWSGQYGAPSNFYDAFYGPGGTQDSGFDNAQVQDLLTQASSAKSRGQQAELYARVHELTNAAAVRIPIVHSRPLCAARSNLTGWVPNPANSEQFWTITKK</sequence>
<evidence type="ECO:0000313" key="7">
    <source>
        <dbReference type="Proteomes" id="UP001401887"/>
    </source>
</evidence>
<proteinExistence type="inferred from homology"/>
<evidence type="ECO:0000256" key="1">
    <source>
        <dbReference type="ARBA" id="ARBA00005695"/>
    </source>
</evidence>
<dbReference type="InterPro" id="IPR000914">
    <property type="entry name" value="SBP_5_dom"/>
</dbReference>
<comment type="caution">
    <text evidence="6">The sequence shown here is derived from an EMBL/GenBank/DDBJ whole genome shotgun (WGS) entry which is preliminary data.</text>
</comment>
<feature type="chain" id="PRO_5047050037" evidence="4">
    <location>
        <begin position="22"/>
        <end position="522"/>
    </location>
</feature>
<dbReference type="InterPro" id="IPR039424">
    <property type="entry name" value="SBP_5"/>
</dbReference>
<dbReference type="PIRSF" id="PIRSF002741">
    <property type="entry name" value="MppA"/>
    <property type="match status" value="1"/>
</dbReference>
<dbReference type="InterPro" id="IPR030678">
    <property type="entry name" value="Peptide/Ni-bd"/>
</dbReference>
<name>A0ABP9W9Z0_9DEIO</name>
<dbReference type="SUPFAM" id="SSF53850">
    <property type="entry name" value="Periplasmic binding protein-like II"/>
    <property type="match status" value="1"/>
</dbReference>
<dbReference type="Gene3D" id="3.40.190.10">
    <property type="entry name" value="Periplasmic binding protein-like II"/>
    <property type="match status" value="1"/>
</dbReference>
<dbReference type="Proteomes" id="UP001401887">
    <property type="component" value="Unassembled WGS sequence"/>
</dbReference>
<dbReference type="PROSITE" id="PS01040">
    <property type="entry name" value="SBP_BACTERIAL_5"/>
    <property type="match status" value="1"/>
</dbReference>
<evidence type="ECO:0000256" key="4">
    <source>
        <dbReference type="SAM" id="SignalP"/>
    </source>
</evidence>
<reference evidence="6 7" key="1">
    <citation type="submission" date="2024-02" db="EMBL/GenBank/DDBJ databases">
        <title>Deinococcus carri NBRC 110142.</title>
        <authorList>
            <person name="Ichikawa N."/>
            <person name="Katano-Makiyama Y."/>
            <person name="Hidaka K."/>
        </authorList>
    </citation>
    <scope>NUCLEOTIDE SEQUENCE [LARGE SCALE GENOMIC DNA]</scope>
    <source>
        <strain evidence="6 7">NBRC 110142</strain>
    </source>
</reference>
<feature type="domain" description="Solute-binding protein family 5" evidence="5">
    <location>
        <begin position="66"/>
        <end position="444"/>
    </location>
</feature>